<dbReference type="STRING" id="158189.SpiBuddy_0994"/>
<name>F0RV99_SPHGB</name>
<accession>F0RV99</accession>
<evidence type="ECO:0008006" key="3">
    <source>
        <dbReference type="Google" id="ProtNLM"/>
    </source>
</evidence>
<dbReference type="Proteomes" id="UP000008466">
    <property type="component" value="Chromosome"/>
</dbReference>
<protein>
    <recommendedName>
        <fullName evidence="3">Outer membrane protein beta-barrel domain-containing protein</fullName>
    </recommendedName>
</protein>
<dbReference type="HOGENOM" id="CLU_1467323_0_0_12"/>
<dbReference type="EMBL" id="CP002541">
    <property type="protein sequence ID" value="ADY12821.1"/>
    <property type="molecule type" value="Genomic_DNA"/>
</dbReference>
<organism evidence="1 2">
    <name type="scientific">Sphaerochaeta globosa (strain ATCC BAA-1886 / DSM 22777 / Buddy)</name>
    <name type="common">Spirochaeta sp. (strain Buddy)</name>
    <dbReference type="NCBI Taxonomy" id="158189"/>
    <lineage>
        <taxon>Bacteria</taxon>
        <taxon>Pseudomonadati</taxon>
        <taxon>Spirochaetota</taxon>
        <taxon>Spirochaetia</taxon>
        <taxon>Spirochaetales</taxon>
        <taxon>Sphaerochaetaceae</taxon>
        <taxon>Sphaerochaeta</taxon>
    </lineage>
</organism>
<proteinExistence type="predicted"/>
<keyword evidence="2" id="KW-1185">Reference proteome</keyword>
<dbReference type="KEGG" id="sbu:SpiBuddy_0994"/>
<gene>
    <name evidence="1" type="ordered locus">SpiBuddy_0994</name>
</gene>
<dbReference type="eggNOG" id="ENOG502ZY11">
    <property type="taxonomic scope" value="Bacteria"/>
</dbReference>
<evidence type="ECO:0000313" key="1">
    <source>
        <dbReference type="EMBL" id="ADY12821.1"/>
    </source>
</evidence>
<evidence type="ECO:0000313" key="2">
    <source>
        <dbReference type="Proteomes" id="UP000008466"/>
    </source>
</evidence>
<dbReference type="AlphaFoldDB" id="F0RV99"/>
<reference evidence="2" key="1">
    <citation type="submission" date="2011-02" db="EMBL/GenBank/DDBJ databases">
        <title>Complete sequence of Spirochaeta sp. Buddy.</title>
        <authorList>
            <person name="Lucas S."/>
            <person name="Copeland A."/>
            <person name="Lapidus A."/>
            <person name="Cheng J.-F."/>
            <person name="Goodwin L."/>
            <person name="Pitluck S."/>
            <person name="Zeytun A."/>
            <person name="Detter J.C."/>
            <person name="Han C."/>
            <person name="Tapia R."/>
            <person name="Land M."/>
            <person name="Hauser L."/>
            <person name="Kyrpides N."/>
            <person name="Ivanova N."/>
            <person name="Mikhailova N."/>
            <person name="Pagani I."/>
            <person name="Ritalahti K.M."/>
            <person name="Loeffler F.E."/>
            <person name="Woyke T."/>
        </authorList>
    </citation>
    <scope>NUCLEOTIDE SEQUENCE [LARGE SCALE GENOMIC DNA]</scope>
    <source>
        <strain evidence="2">ATCC BAA-1886 / DSM 22777 / Buddy</strain>
    </source>
</reference>
<sequence length="189" mass="20675">MPIRIGSFYTGIMKNHRVFLILCVLLTVGSFVLFASDYDRGIGAQIGRLSGGGLSFYQELNAVSALQATVGLSLSSYPGYTSYFDYGLGVEYQKTFFSSSYQDWFETDLYWFVGLNHGGSASWDGSGIQSPFTPSIGFGAGFGVEPVFLSHLSVPVSFGYGVFYTAEGSTFVDMLDIAFLAQIGVRYRY</sequence>